<reference evidence="1" key="1">
    <citation type="journal article" date="2023" name="G3 (Bethesda)">
        <title>A reference genome for the long-term kleptoplast-retaining sea slug Elysia crispata morphotype clarki.</title>
        <authorList>
            <person name="Eastman K.E."/>
            <person name="Pendleton A.L."/>
            <person name="Shaikh M.A."/>
            <person name="Suttiyut T."/>
            <person name="Ogas R."/>
            <person name="Tomko P."/>
            <person name="Gavelis G."/>
            <person name="Widhalm J.R."/>
            <person name="Wisecaver J.H."/>
        </authorList>
    </citation>
    <scope>NUCLEOTIDE SEQUENCE</scope>
    <source>
        <strain evidence="1">ECLA1</strain>
    </source>
</reference>
<gene>
    <name evidence="1" type="ORF">RRG08_056906</name>
</gene>
<accession>A0AAE0Y8I9</accession>
<dbReference type="AlphaFoldDB" id="A0AAE0Y8I9"/>
<organism evidence="1 2">
    <name type="scientific">Elysia crispata</name>
    <name type="common">lettuce slug</name>
    <dbReference type="NCBI Taxonomy" id="231223"/>
    <lineage>
        <taxon>Eukaryota</taxon>
        <taxon>Metazoa</taxon>
        <taxon>Spiralia</taxon>
        <taxon>Lophotrochozoa</taxon>
        <taxon>Mollusca</taxon>
        <taxon>Gastropoda</taxon>
        <taxon>Heterobranchia</taxon>
        <taxon>Euthyneura</taxon>
        <taxon>Panpulmonata</taxon>
        <taxon>Sacoglossa</taxon>
        <taxon>Placobranchoidea</taxon>
        <taxon>Plakobranchidae</taxon>
        <taxon>Elysia</taxon>
    </lineage>
</organism>
<name>A0AAE0Y8I9_9GAST</name>
<proteinExistence type="predicted"/>
<evidence type="ECO:0000313" key="1">
    <source>
        <dbReference type="EMBL" id="KAK3736774.1"/>
    </source>
</evidence>
<dbReference type="EMBL" id="JAWDGP010006687">
    <property type="protein sequence ID" value="KAK3736774.1"/>
    <property type="molecule type" value="Genomic_DNA"/>
</dbReference>
<dbReference type="Proteomes" id="UP001283361">
    <property type="component" value="Unassembled WGS sequence"/>
</dbReference>
<comment type="caution">
    <text evidence="1">The sequence shown here is derived from an EMBL/GenBank/DDBJ whole genome shotgun (WGS) entry which is preliminary data.</text>
</comment>
<keyword evidence="2" id="KW-1185">Reference proteome</keyword>
<evidence type="ECO:0000313" key="2">
    <source>
        <dbReference type="Proteomes" id="UP001283361"/>
    </source>
</evidence>
<sequence>MSQPESFGLATPSTVTVVVTSSLPIETGYTPYINSYSQFPNNLQKVAIHSTVTVVVTSNLTTESGYPLYSY</sequence>
<protein>
    <submittedName>
        <fullName evidence="1">Uncharacterized protein</fullName>
    </submittedName>
</protein>